<keyword evidence="2" id="KW-1185">Reference proteome</keyword>
<evidence type="ECO:0000313" key="2">
    <source>
        <dbReference type="Proteomes" id="UP000243924"/>
    </source>
</evidence>
<accession>A0A1H2GUI0</accession>
<dbReference type="EMBL" id="LT629787">
    <property type="protein sequence ID" value="SDU23105.1"/>
    <property type="molecule type" value="Genomic_DNA"/>
</dbReference>
<reference evidence="2" key="1">
    <citation type="submission" date="2016-10" db="EMBL/GenBank/DDBJ databases">
        <authorList>
            <person name="Varghese N."/>
            <person name="Submissions S."/>
        </authorList>
    </citation>
    <scope>NUCLEOTIDE SEQUENCE [LARGE SCALE GENOMIC DNA]</scope>
    <source>
        <strain evidence="2">CECT 8338</strain>
    </source>
</reference>
<protein>
    <submittedName>
        <fullName evidence="1">Uncharacterized protein</fullName>
    </submittedName>
</protein>
<name>A0A1H2GUI0_9GAMM</name>
<dbReference type="AlphaFoldDB" id="A0A1H2GUI0"/>
<sequence length="81" mass="9235">MPRLEPGRSGRARLIPGVAVVIPEERNLHMFYYFEGQPRDKPLSWFGPHVPLNVSYRIAINIHPDGRVESSYCIKPCSLSD</sequence>
<evidence type="ECO:0000313" key="1">
    <source>
        <dbReference type="EMBL" id="SDU23105.1"/>
    </source>
</evidence>
<proteinExistence type="predicted"/>
<organism evidence="1 2">
    <name type="scientific">Halopseudomonas salegens</name>
    <dbReference type="NCBI Taxonomy" id="1434072"/>
    <lineage>
        <taxon>Bacteria</taxon>
        <taxon>Pseudomonadati</taxon>
        <taxon>Pseudomonadota</taxon>
        <taxon>Gammaproteobacteria</taxon>
        <taxon>Pseudomonadales</taxon>
        <taxon>Pseudomonadaceae</taxon>
        <taxon>Halopseudomonas</taxon>
    </lineage>
</organism>
<gene>
    <name evidence="1" type="ORF">SAMN05216210_2549</name>
</gene>
<dbReference type="Proteomes" id="UP000243924">
    <property type="component" value="Chromosome I"/>
</dbReference>